<dbReference type="Proteomes" id="UP000028252">
    <property type="component" value="Unassembled WGS sequence"/>
</dbReference>
<name>A0A081G3X2_9GAMM</name>
<comment type="caution">
    <text evidence="1">The sequence shown here is derived from an EMBL/GenBank/DDBJ whole genome shotgun (WGS) entry which is preliminary data.</text>
</comment>
<evidence type="ECO:0000313" key="2">
    <source>
        <dbReference type="Proteomes" id="UP000028252"/>
    </source>
</evidence>
<reference evidence="1 2" key="1">
    <citation type="submission" date="2014-04" db="EMBL/GenBank/DDBJ databases">
        <title>Marinobacterium kochiensis sp. nov., isolated from sediment sample collected from Kochi backwaters in Kerala, India.</title>
        <authorList>
            <person name="Singh A."/>
            <person name="Pinnaka A.K."/>
        </authorList>
    </citation>
    <scope>NUCLEOTIDE SEQUENCE [LARGE SCALE GENOMIC DNA]</scope>
    <source>
        <strain evidence="1 2">AK27</strain>
    </source>
</reference>
<gene>
    <name evidence="1" type="ORF">ADIMK_0434</name>
</gene>
<organism evidence="1 2">
    <name type="scientific">Marinobacterium lacunae</name>
    <dbReference type="NCBI Taxonomy" id="1232683"/>
    <lineage>
        <taxon>Bacteria</taxon>
        <taxon>Pseudomonadati</taxon>
        <taxon>Pseudomonadota</taxon>
        <taxon>Gammaproteobacteria</taxon>
        <taxon>Oceanospirillales</taxon>
        <taxon>Oceanospirillaceae</taxon>
        <taxon>Marinobacterium</taxon>
    </lineage>
</organism>
<dbReference type="EMBL" id="JMQN01000011">
    <property type="protein sequence ID" value="KEA65477.1"/>
    <property type="molecule type" value="Genomic_DNA"/>
</dbReference>
<dbReference type="AlphaFoldDB" id="A0A081G3X2"/>
<keyword evidence="2" id="KW-1185">Reference proteome</keyword>
<sequence length="37" mass="4163">MEKELTVLNQQANVAKILSGCPFHTTFNTRWITATTP</sequence>
<accession>A0A081G3X2</accession>
<evidence type="ECO:0000313" key="1">
    <source>
        <dbReference type="EMBL" id="KEA65477.1"/>
    </source>
</evidence>
<protein>
    <submittedName>
        <fullName evidence="1">Uncharacterized protein</fullName>
    </submittedName>
</protein>
<proteinExistence type="predicted"/>
<dbReference type="PATRIC" id="fig|1232683.4.peg.428"/>